<name>A0AAN8XAR0_HALRR</name>
<feature type="region of interest" description="Disordered" evidence="1">
    <location>
        <begin position="606"/>
        <end position="648"/>
    </location>
</feature>
<evidence type="ECO:0000313" key="3">
    <source>
        <dbReference type="Proteomes" id="UP001381693"/>
    </source>
</evidence>
<dbReference type="EMBL" id="JAXCGZ010009487">
    <property type="protein sequence ID" value="KAK7077023.1"/>
    <property type="molecule type" value="Genomic_DNA"/>
</dbReference>
<feature type="non-terminal residue" evidence="2">
    <location>
        <position position="1"/>
    </location>
</feature>
<feature type="compositionally biased region" description="Polar residues" evidence="1">
    <location>
        <begin position="606"/>
        <end position="643"/>
    </location>
</feature>
<evidence type="ECO:0000313" key="2">
    <source>
        <dbReference type="EMBL" id="KAK7077023.1"/>
    </source>
</evidence>
<dbReference type="AlphaFoldDB" id="A0AAN8XAR0"/>
<comment type="caution">
    <text evidence="2">The sequence shown here is derived from an EMBL/GenBank/DDBJ whole genome shotgun (WGS) entry which is preliminary data.</text>
</comment>
<protein>
    <submittedName>
        <fullName evidence="2">Uncharacterized protein</fullName>
    </submittedName>
</protein>
<reference evidence="2 3" key="1">
    <citation type="submission" date="2023-11" db="EMBL/GenBank/DDBJ databases">
        <title>Halocaridina rubra genome assembly.</title>
        <authorList>
            <person name="Smith C."/>
        </authorList>
    </citation>
    <scope>NUCLEOTIDE SEQUENCE [LARGE SCALE GENOMIC DNA]</scope>
    <source>
        <strain evidence="2">EP-1</strain>
        <tissue evidence="2">Whole</tissue>
    </source>
</reference>
<evidence type="ECO:0000256" key="1">
    <source>
        <dbReference type="SAM" id="MobiDB-lite"/>
    </source>
</evidence>
<organism evidence="2 3">
    <name type="scientific">Halocaridina rubra</name>
    <name type="common">Hawaiian red shrimp</name>
    <dbReference type="NCBI Taxonomy" id="373956"/>
    <lineage>
        <taxon>Eukaryota</taxon>
        <taxon>Metazoa</taxon>
        <taxon>Ecdysozoa</taxon>
        <taxon>Arthropoda</taxon>
        <taxon>Crustacea</taxon>
        <taxon>Multicrustacea</taxon>
        <taxon>Malacostraca</taxon>
        <taxon>Eumalacostraca</taxon>
        <taxon>Eucarida</taxon>
        <taxon>Decapoda</taxon>
        <taxon>Pleocyemata</taxon>
        <taxon>Caridea</taxon>
        <taxon>Atyoidea</taxon>
        <taxon>Atyidae</taxon>
        <taxon>Halocaridina</taxon>
    </lineage>
</organism>
<keyword evidence="3" id="KW-1185">Reference proteome</keyword>
<accession>A0AAN8XAR0</accession>
<sequence length="1186" mass="132338">RDKWKMEWRKNSHLCPYVSGTAKFPQLSILLTLLLLIPFSNGALTNTPRASTGHSSLEEEGEEFLMEFKQIDVCDNCTETPLSQISVIENKFDNEEYHFALHRLTESEKGFHVTEAILHQYKPSDDVKWFYMTKENLVKIGNEVFDREVHLGSSVQLIFPVIQQDSRLQFYVFYFGYAAGPAYPIVQIDQREYYDWEVDCHCKIPPCDCFPWSDGPSNTPIPVPPGVTQTFMEDRKSGTEELLGSGARLTDYMKMLLNVPTFQRKYISLNDMIDINDDYEDLHEEPGSPESSIHVPLNEDEAGIFQSTTRPSPSSMLQEKLGLTDIHKHQSAKPLPDFKINKHISLNFTKHESSNINTSLNSSTSVMFQNESFSLPFKPMSSDQHASKNFTSNIESQNYISFKIKVSNKSHADTLVPKEPADETVSIMKTPFISPTPILDVLNHQPTVVEKEEEMQKNQPEKQSDISFKLSVQKHSKMNDSVMVDSSKMLVVTSERELFVSTISPLNHSNHSLEMDEQNYPQLSTPGVGADIYTLAMDPMISSVLSTSPSTFDEIIPENINKISASSLGIESATTSSAYPFVSHQTLPLQDGETNIESIKKSVTINQTSTDRQNGTSFNIVVPNSESLGEKTTNPSKGSSNDIQYDDKDSKHSNIAFKISLPHLSVPESSLSGPSQDSSSPVLDSTPVSIVHKTQADQEDQIHNLTLQHGMDSSPSLKNITTSCSSPYSNSDYELVLHRLQNGEHGHIATKAMLTQSSQGLMDTEYWYFMTESDIIMQEEKVFAENVHIGSVVMTVYPFVENSKGEFQLFLLYCAYTADEVAPIVKVDQQVDYEDLDDSCDCEILPCECSSSPSLTDKKSNLSNMSMQAALASSERYQNCYLTNTEESTGFITMLNAVPSFQQYYEELSQIFDVYEEEESNVVSPSQNLSKGLAFSLKVPASRLTTSAPENTKLTTAHSKIANTTIPITFKLKKQSMHIMGNQSKPESSVFSLKPFVTATSIEEASTSLSSFSRTTSTNENAYVVTNQSSGRNGSISGALNKKGNHTKPISWEISLKPLITETVTEGELGLPTQSSDVLASVKLTLSNHHDSTLYQRDTPWYPLSENVTEISKEGQNPEDISKTSFGPYLDWGIKIPHLSDVTEYEKHSSSMQNTSVLPIIDIPTETAIYVIDSEASQYIQKSIIC</sequence>
<proteinExistence type="predicted"/>
<gene>
    <name evidence="2" type="ORF">SK128_002225</name>
</gene>
<dbReference type="Proteomes" id="UP001381693">
    <property type="component" value="Unassembled WGS sequence"/>
</dbReference>